<protein>
    <submittedName>
        <fullName evidence="2">Uncharacterized protein</fullName>
    </submittedName>
</protein>
<dbReference type="AlphaFoldDB" id="A0A8J3X581"/>
<feature type="region of interest" description="Disordered" evidence="1">
    <location>
        <begin position="32"/>
        <end position="80"/>
    </location>
</feature>
<evidence type="ECO:0000313" key="2">
    <source>
        <dbReference type="EMBL" id="GII27891.1"/>
    </source>
</evidence>
<name>A0A8J3X581_9ACTN</name>
<dbReference type="Proteomes" id="UP000650628">
    <property type="component" value="Unassembled WGS sequence"/>
</dbReference>
<comment type="caution">
    <text evidence="2">The sequence shown here is derived from an EMBL/GenBank/DDBJ whole genome shotgun (WGS) entry which is preliminary data.</text>
</comment>
<evidence type="ECO:0000256" key="1">
    <source>
        <dbReference type="SAM" id="MobiDB-lite"/>
    </source>
</evidence>
<keyword evidence="3" id="KW-1185">Reference proteome</keyword>
<sequence>MPGVSRRFRVVAFSVVPFRVVSFRVVSFRGNDERPPPGRAVAAGDGSGGQVAREDRAAGHAKAWAPPPLAGGALARRTAD</sequence>
<evidence type="ECO:0000313" key="3">
    <source>
        <dbReference type="Proteomes" id="UP000650628"/>
    </source>
</evidence>
<accession>A0A8J3X581</accession>
<gene>
    <name evidence="2" type="ORF">Pmi06nite_13330</name>
</gene>
<dbReference type="EMBL" id="BOOO01000006">
    <property type="protein sequence ID" value="GII27891.1"/>
    <property type="molecule type" value="Genomic_DNA"/>
</dbReference>
<reference evidence="2 3" key="1">
    <citation type="submission" date="2021-01" db="EMBL/GenBank/DDBJ databases">
        <title>Whole genome shotgun sequence of Planotetraspora mira NBRC 15435.</title>
        <authorList>
            <person name="Komaki H."/>
            <person name="Tamura T."/>
        </authorList>
    </citation>
    <scope>NUCLEOTIDE SEQUENCE [LARGE SCALE GENOMIC DNA]</scope>
    <source>
        <strain evidence="2 3">NBRC 15435</strain>
    </source>
</reference>
<organism evidence="2 3">
    <name type="scientific">Planotetraspora mira</name>
    <dbReference type="NCBI Taxonomy" id="58121"/>
    <lineage>
        <taxon>Bacteria</taxon>
        <taxon>Bacillati</taxon>
        <taxon>Actinomycetota</taxon>
        <taxon>Actinomycetes</taxon>
        <taxon>Streptosporangiales</taxon>
        <taxon>Streptosporangiaceae</taxon>
        <taxon>Planotetraspora</taxon>
    </lineage>
</organism>
<proteinExistence type="predicted"/>
<feature type="compositionally biased region" description="Low complexity" evidence="1">
    <location>
        <begin position="70"/>
        <end position="80"/>
    </location>
</feature>